<comment type="pathway">
    <text evidence="1 14">Amino-acid biosynthesis; L-isoleucine biosynthesis; L-isoleucine from 2-oxobutanoate: step 1/4.</text>
</comment>
<reference evidence="18 19" key="1">
    <citation type="submission" date="2013-12" db="EMBL/GenBank/DDBJ databases">
        <authorList>
            <person name="Stott M."/>
        </authorList>
    </citation>
    <scope>NUCLEOTIDE SEQUENCE [LARGE SCALE GENOMIC DNA]</scope>
    <source>
        <strain evidence="18 19">K22</strain>
    </source>
</reference>
<dbReference type="InterPro" id="IPR012001">
    <property type="entry name" value="Thiamin_PyroP_enz_TPP-bd_dom"/>
</dbReference>
<evidence type="ECO:0000256" key="5">
    <source>
        <dbReference type="ARBA" id="ARBA00022605"/>
    </source>
</evidence>
<organism evidence="18 19">
    <name type="scientific">Pyrinomonas methylaliphatogenes</name>
    <dbReference type="NCBI Taxonomy" id="454194"/>
    <lineage>
        <taxon>Bacteria</taxon>
        <taxon>Pseudomonadati</taxon>
        <taxon>Acidobacteriota</taxon>
        <taxon>Blastocatellia</taxon>
        <taxon>Blastocatellales</taxon>
        <taxon>Pyrinomonadaceae</taxon>
        <taxon>Pyrinomonas</taxon>
    </lineage>
</organism>
<dbReference type="AlphaFoldDB" id="A0A0B6WSY5"/>
<dbReference type="SUPFAM" id="SSF52467">
    <property type="entry name" value="DHS-like NAD/FAD-binding domain"/>
    <property type="match status" value="1"/>
</dbReference>
<evidence type="ECO:0000256" key="13">
    <source>
        <dbReference type="ARBA" id="ARBA00048670"/>
    </source>
</evidence>
<feature type="domain" description="Thiamine pyrophosphate enzyme central" evidence="15">
    <location>
        <begin position="224"/>
        <end position="359"/>
    </location>
</feature>
<evidence type="ECO:0000256" key="14">
    <source>
        <dbReference type="RuleBase" id="RU003591"/>
    </source>
</evidence>
<comment type="cofactor">
    <cofactor evidence="14">
        <name>thiamine diphosphate</name>
        <dbReference type="ChEBI" id="CHEBI:58937"/>
    </cofactor>
    <text evidence="14">Binds 1 thiamine pyrophosphate per subunit.</text>
</comment>
<dbReference type="FunFam" id="3.40.50.970:FF:000007">
    <property type="entry name" value="Acetolactate synthase"/>
    <property type="match status" value="1"/>
</dbReference>
<dbReference type="GO" id="GO:0009097">
    <property type="term" value="P:isoleucine biosynthetic process"/>
    <property type="evidence" value="ECO:0007669"/>
    <property type="project" value="UniProtKB-UniPathway"/>
</dbReference>
<dbReference type="CDD" id="cd07035">
    <property type="entry name" value="TPP_PYR_POX_like"/>
    <property type="match status" value="1"/>
</dbReference>
<dbReference type="Gene3D" id="3.40.50.970">
    <property type="match status" value="2"/>
</dbReference>
<dbReference type="InterPro" id="IPR000399">
    <property type="entry name" value="TPP-bd_CS"/>
</dbReference>
<reference evidence="18 19" key="2">
    <citation type="submission" date="2015-01" db="EMBL/GenBank/DDBJ databases">
        <title>Complete genome sequence of Pyrinomonas methylaliphatogenes type strain K22T.</title>
        <authorList>
            <person name="Lee K.C.Y."/>
            <person name="Power J.F."/>
            <person name="Dunfield P.F."/>
            <person name="Morgan X.C."/>
            <person name="Huttenhower C."/>
            <person name="Stott M.B."/>
        </authorList>
    </citation>
    <scope>NUCLEOTIDE SEQUENCE [LARGE SCALE GENOMIC DNA]</scope>
    <source>
        <strain evidence="18 19">K22</strain>
    </source>
</reference>
<dbReference type="InterPro" id="IPR012000">
    <property type="entry name" value="Thiamin_PyroP_enz_cen_dom"/>
</dbReference>
<comment type="pathway">
    <text evidence="2 14">Amino-acid biosynthesis; L-valine biosynthesis; L-valine from pyruvate: step 1/4.</text>
</comment>
<evidence type="ECO:0000259" key="17">
    <source>
        <dbReference type="Pfam" id="PF02776"/>
    </source>
</evidence>
<dbReference type="Gene3D" id="3.40.50.1220">
    <property type="entry name" value="TPP-binding domain"/>
    <property type="match status" value="1"/>
</dbReference>
<feature type="domain" description="Thiamine pyrophosphate enzyme TPP-binding" evidence="16">
    <location>
        <begin position="425"/>
        <end position="573"/>
    </location>
</feature>
<sequence length="604" mass="65456">MGKEASISTLTETSHRLGGMEISTLDEQLQILPRGAEVLIEALLREGVEAIFGYPGGAVLHIYDELWRVRHAIKHYLVRHEQGAVHMAEGYARASGRVGVALVTSGPGATNAVTGIANAYMDSTPLVVITGQVPTALIGTDAFQEIDTVGITRPCVKHNYLVRDVNELAAVVHEAFYLARSGRPGPVVIDLPKDVSAARCSYSRLDHVDYLRRKRLPTPDARAIAAAAEAMIGAERPVLYVGGGVINSGAADELRAIAEELQLPVTPTLMGLGAFPSSHPLCLGMLGMHGTYAANMAVAESDLLIAVGARFDDRVTGKLSTFAPHARIIHFDIDPASVGKNVAPDVAIVGDAREALTALLERIRAHGRERIATGIERRVRWWERIRAWQRQYPLSFERSGDQIKPQMVVHELGRLTRGEAIISTDVGQHQMWTAQYYPFSYPRQLITSGGLGTMGFGVPAAIGAKIAHPDRQVVAVVGDGGFQMTNQELATAVQYGVPVKIIIMNNKYLGMVRQWQELFYDRTYSEVDLSVAPDFVKLAEAYGAGGFRATHPDELSDVLAAALAYDGVAVVDVQVSKEENVYPIVPAGASSRDMIISSQSPDRW</sequence>
<dbReference type="NCBIfam" id="TIGR00118">
    <property type="entry name" value="acolac_lg"/>
    <property type="match status" value="1"/>
</dbReference>
<evidence type="ECO:0000259" key="16">
    <source>
        <dbReference type="Pfam" id="PF02775"/>
    </source>
</evidence>
<comment type="similarity">
    <text evidence="3 14">Belongs to the TPP enzyme family.</text>
</comment>
<dbReference type="GO" id="GO:0005948">
    <property type="term" value="C:acetolactate synthase complex"/>
    <property type="evidence" value="ECO:0007669"/>
    <property type="project" value="TreeGrafter"/>
</dbReference>
<dbReference type="SUPFAM" id="SSF52518">
    <property type="entry name" value="Thiamin diphosphate-binding fold (THDP-binding)"/>
    <property type="match status" value="2"/>
</dbReference>
<dbReference type="InterPro" id="IPR011766">
    <property type="entry name" value="TPP_enzyme_TPP-bd"/>
</dbReference>
<name>A0A0B6WSY5_9BACT</name>
<evidence type="ECO:0000256" key="10">
    <source>
        <dbReference type="ARBA" id="ARBA00022842"/>
    </source>
</evidence>
<dbReference type="FunFam" id="3.40.50.970:FF:000016">
    <property type="entry name" value="Acetolactate synthase"/>
    <property type="match status" value="1"/>
</dbReference>
<dbReference type="InterPro" id="IPR045229">
    <property type="entry name" value="TPP_enz"/>
</dbReference>
<keyword evidence="11 14" id="KW-0786">Thiamine pyrophosphate</keyword>
<dbReference type="GO" id="GO:0000287">
    <property type="term" value="F:magnesium ion binding"/>
    <property type="evidence" value="ECO:0007669"/>
    <property type="project" value="UniProtKB-UniRule"/>
</dbReference>
<keyword evidence="7 14" id="KW-0808">Transferase</keyword>
<dbReference type="CDD" id="cd02015">
    <property type="entry name" value="TPP_AHAS"/>
    <property type="match status" value="1"/>
</dbReference>
<dbReference type="FunFam" id="3.40.50.1220:FF:000008">
    <property type="entry name" value="Acetolactate synthase"/>
    <property type="match status" value="1"/>
</dbReference>
<keyword evidence="8 14" id="KW-0479">Metal-binding</keyword>
<dbReference type="InterPro" id="IPR012846">
    <property type="entry name" value="Acetolactate_synth_lsu"/>
</dbReference>
<dbReference type="GO" id="GO:0050660">
    <property type="term" value="F:flavin adenine dinucleotide binding"/>
    <property type="evidence" value="ECO:0007669"/>
    <property type="project" value="InterPro"/>
</dbReference>
<evidence type="ECO:0000313" key="18">
    <source>
        <dbReference type="EMBL" id="CDM64081.1"/>
    </source>
</evidence>
<dbReference type="STRING" id="454194.PYK22_00073"/>
<dbReference type="GO" id="GO:0003984">
    <property type="term" value="F:acetolactate synthase activity"/>
    <property type="evidence" value="ECO:0007669"/>
    <property type="project" value="UniProtKB-EC"/>
</dbReference>
<keyword evidence="10 14" id="KW-0460">Magnesium</keyword>
<evidence type="ECO:0000256" key="4">
    <source>
        <dbReference type="ARBA" id="ARBA00013145"/>
    </source>
</evidence>
<dbReference type="Pfam" id="PF02776">
    <property type="entry name" value="TPP_enzyme_N"/>
    <property type="match status" value="1"/>
</dbReference>
<evidence type="ECO:0000259" key="15">
    <source>
        <dbReference type="Pfam" id="PF00205"/>
    </source>
</evidence>
<dbReference type="UniPathway" id="UPA00047">
    <property type="reaction ID" value="UER00055"/>
</dbReference>
<evidence type="ECO:0000256" key="1">
    <source>
        <dbReference type="ARBA" id="ARBA00004974"/>
    </source>
</evidence>
<dbReference type="PANTHER" id="PTHR18968">
    <property type="entry name" value="THIAMINE PYROPHOSPHATE ENZYMES"/>
    <property type="match status" value="1"/>
</dbReference>
<keyword evidence="9" id="KW-0274">FAD</keyword>
<dbReference type="Proteomes" id="UP000031518">
    <property type="component" value="Unassembled WGS sequence"/>
</dbReference>
<dbReference type="Pfam" id="PF00205">
    <property type="entry name" value="TPP_enzyme_M"/>
    <property type="match status" value="1"/>
</dbReference>
<dbReference type="EC" id="2.2.1.6" evidence="4 14"/>
<protein>
    <recommendedName>
        <fullName evidence="4 14">Acetolactate synthase</fullName>
        <ecNumber evidence="4 14">2.2.1.6</ecNumber>
    </recommendedName>
</protein>
<comment type="cofactor">
    <cofactor evidence="14">
        <name>Mg(2+)</name>
        <dbReference type="ChEBI" id="CHEBI:18420"/>
    </cofactor>
    <text evidence="14">Binds 1 Mg(2+) ion per subunit.</text>
</comment>
<evidence type="ECO:0000256" key="8">
    <source>
        <dbReference type="ARBA" id="ARBA00022723"/>
    </source>
</evidence>
<dbReference type="PROSITE" id="PS00187">
    <property type="entry name" value="TPP_ENZYMES"/>
    <property type="match status" value="1"/>
</dbReference>
<keyword evidence="5 14" id="KW-0028">Amino-acid biosynthesis</keyword>
<evidence type="ECO:0000256" key="3">
    <source>
        <dbReference type="ARBA" id="ARBA00007812"/>
    </source>
</evidence>
<dbReference type="GO" id="GO:0030976">
    <property type="term" value="F:thiamine pyrophosphate binding"/>
    <property type="evidence" value="ECO:0007669"/>
    <property type="project" value="UniProtKB-UniRule"/>
</dbReference>
<keyword evidence="6" id="KW-0285">Flavoprotein</keyword>
<evidence type="ECO:0000256" key="7">
    <source>
        <dbReference type="ARBA" id="ARBA00022679"/>
    </source>
</evidence>
<evidence type="ECO:0000256" key="6">
    <source>
        <dbReference type="ARBA" id="ARBA00022630"/>
    </source>
</evidence>
<evidence type="ECO:0000256" key="12">
    <source>
        <dbReference type="ARBA" id="ARBA00023304"/>
    </source>
</evidence>
<dbReference type="Pfam" id="PF02775">
    <property type="entry name" value="TPP_enzyme_C"/>
    <property type="match status" value="1"/>
</dbReference>
<keyword evidence="12 14" id="KW-0100">Branched-chain amino acid biosynthesis</keyword>
<dbReference type="PANTHER" id="PTHR18968:SF13">
    <property type="entry name" value="ACETOLACTATE SYNTHASE CATALYTIC SUBUNIT, MITOCHONDRIAL"/>
    <property type="match status" value="1"/>
</dbReference>
<feature type="domain" description="Thiamine pyrophosphate enzyme N-terminal TPP-binding" evidence="17">
    <location>
        <begin position="34"/>
        <end position="150"/>
    </location>
</feature>
<proteinExistence type="inferred from homology"/>
<accession>A0A0B6WSY5</accession>
<comment type="catalytic activity">
    <reaction evidence="13 14">
        <text>2 pyruvate + H(+) = (2S)-2-acetolactate + CO2</text>
        <dbReference type="Rhea" id="RHEA:25249"/>
        <dbReference type="ChEBI" id="CHEBI:15361"/>
        <dbReference type="ChEBI" id="CHEBI:15378"/>
        <dbReference type="ChEBI" id="CHEBI:16526"/>
        <dbReference type="ChEBI" id="CHEBI:58476"/>
        <dbReference type="EC" id="2.2.1.6"/>
    </reaction>
</comment>
<dbReference type="InterPro" id="IPR039368">
    <property type="entry name" value="AHAS_TPP"/>
</dbReference>
<dbReference type="GO" id="GO:0009099">
    <property type="term" value="P:L-valine biosynthetic process"/>
    <property type="evidence" value="ECO:0007669"/>
    <property type="project" value="UniProtKB-UniPathway"/>
</dbReference>
<evidence type="ECO:0000256" key="11">
    <source>
        <dbReference type="ARBA" id="ARBA00023052"/>
    </source>
</evidence>
<dbReference type="EMBL" id="CBXV010000001">
    <property type="protein sequence ID" value="CDM64081.1"/>
    <property type="molecule type" value="Genomic_DNA"/>
</dbReference>
<dbReference type="InterPro" id="IPR029061">
    <property type="entry name" value="THDP-binding"/>
</dbReference>
<keyword evidence="19" id="KW-1185">Reference proteome</keyword>
<evidence type="ECO:0000313" key="19">
    <source>
        <dbReference type="Proteomes" id="UP000031518"/>
    </source>
</evidence>
<gene>
    <name evidence="18" type="ORF">PYK22_00073</name>
</gene>
<evidence type="ECO:0000256" key="9">
    <source>
        <dbReference type="ARBA" id="ARBA00022827"/>
    </source>
</evidence>
<evidence type="ECO:0000256" key="2">
    <source>
        <dbReference type="ARBA" id="ARBA00005025"/>
    </source>
</evidence>
<dbReference type="UniPathway" id="UPA00049">
    <property type="reaction ID" value="UER00059"/>
</dbReference>
<dbReference type="InterPro" id="IPR029035">
    <property type="entry name" value="DHS-like_NAD/FAD-binding_dom"/>
</dbReference>